<dbReference type="AlphaFoldDB" id="U6L653"/>
<dbReference type="Proteomes" id="UP000030747">
    <property type="component" value="Unassembled WGS sequence"/>
</dbReference>
<dbReference type="EMBL" id="HG676501">
    <property type="protein sequence ID" value="CDJ44054.1"/>
    <property type="molecule type" value="Genomic_DNA"/>
</dbReference>
<evidence type="ECO:0000313" key="3">
    <source>
        <dbReference type="Proteomes" id="UP000030747"/>
    </source>
</evidence>
<feature type="region of interest" description="Disordered" evidence="1">
    <location>
        <begin position="80"/>
        <end position="161"/>
    </location>
</feature>
<evidence type="ECO:0000256" key="1">
    <source>
        <dbReference type="SAM" id="MobiDB-lite"/>
    </source>
</evidence>
<protein>
    <submittedName>
        <fullName evidence="2">Uncharacterized protein</fullName>
    </submittedName>
</protein>
<dbReference type="OMA" id="GANTERF"/>
<dbReference type="VEuPathDB" id="ToxoDB:ETH_00016710"/>
<reference evidence="2" key="1">
    <citation type="submission" date="2013-10" db="EMBL/GenBank/DDBJ databases">
        <title>Genomic analysis of the causative agents of coccidiosis in chickens.</title>
        <authorList>
            <person name="Reid A.J."/>
            <person name="Blake D."/>
            <person name="Billington K."/>
            <person name="Browne H."/>
            <person name="Dunn M."/>
            <person name="Hung S."/>
            <person name="Kawahara F."/>
            <person name="Miranda-Saavedra D."/>
            <person name="Mourier T."/>
            <person name="Nagra H."/>
            <person name="Otto T.D."/>
            <person name="Rawlings N."/>
            <person name="Sanchez A."/>
            <person name="Sanders M."/>
            <person name="Subramaniam C."/>
            <person name="Tay Y."/>
            <person name="Dear P."/>
            <person name="Doerig C."/>
            <person name="Gruber A."/>
            <person name="Parkinson J."/>
            <person name="Shirley M."/>
            <person name="Wan K.L."/>
            <person name="Berriman M."/>
            <person name="Tomley F."/>
            <person name="Pain A."/>
        </authorList>
    </citation>
    <scope>NUCLEOTIDE SEQUENCE [LARGE SCALE GENOMIC DNA]</scope>
    <source>
        <strain evidence="2">Houghton</strain>
    </source>
</reference>
<feature type="region of interest" description="Disordered" evidence="1">
    <location>
        <begin position="450"/>
        <end position="479"/>
    </location>
</feature>
<name>U6L653_EIMTE</name>
<accession>U6L653</accession>
<dbReference type="VEuPathDB" id="ToxoDB:ETH2_1465100"/>
<evidence type="ECO:0000313" key="2">
    <source>
        <dbReference type="EMBL" id="CDJ44054.1"/>
    </source>
</evidence>
<keyword evidence="3" id="KW-1185">Reference proteome</keyword>
<dbReference type="OrthoDB" id="347378at2759"/>
<feature type="compositionally biased region" description="Polar residues" evidence="1">
    <location>
        <begin position="85"/>
        <end position="118"/>
    </location>
</feature>
<dbReference type="RefSeq" id="XP_013234803.1">
    <property type="nucleotide sequence ID" value="XM_013379349.1"/>
</dbReference>
<proteinExistence type="predicted"/>
<organism evidence="2 3">
    <name type="scientific">Eimeria tenella</name>
    <name type="common">Coccidian parasite</name>
    <dbReference type="NCBI Taxonomy" id="5802"/>
    <lineage>
        <taxon>Eukaryota</taxon>
        <taxon>Sar</taxon>
        <taxon>Alveolata</taxon>
        <taxon>Apicomplexa</taxon>
        <taxon>Conoidasida</taxon>
        <taxon>Coccidia</taxon>
        <taxon>Eucoccidiorida</taxon>
        <taxon>Eimeriorina</taxon>
        <taxon>Eimeriidae</taxon>
        <taxon>Eimeria</taxon>
    </lineage>
</organism>
<gene>
    <name evidence="2" type="ORF">ETH_00016710</name>
</gene>
<dbReference type="GeneID" id="25252496"/>
<sequence>MVLAWLGSCYVRRNRAIGVGLARRNLSGLRNENNLSDILEECVSLEEELGISHDAPKLEEEPAATKARYFSMLYESAEAFERTPEQSSRTSQQVPTRFPESCSSQKAGEVQSENSQSLRPHGHWGAREEASEHFSSISGRGTAPSLHPAGQPNAHGVPGERLPPGFGPFYQTTPQQLVPAETRYMLFTKDACGAYLNASAPDARSGMNPQLPFQRVQGYHEKVTSTVENMPSRTSIFPSAPPTFYKAGEAAASSFSRGGAPNAGNESRCPGAVLEGAFLPRGSREPQEQARQETALEGLSGYSAYKGYDFSDLFPHKQVGSSVSGPHGSAYANTTLQGIVPFKRRLGTAMEGLTHYSADPGHNTSKFVHDQVAVPLPSQFESGGESAASRDLLGADLWAEELIGGIYPTGSQRIPQAEGNVATGLQDATNPVTAAAPTFKLGARTLLTGGSISDTSDVSRTSSGSASTPPLKNNFPPQSQEQRMYEVASLGGRAADLSVPLNNSAFAPAVERTVADAGSHAAWDISLHPYVRLPVAQLQDARGGFRRKFSLTKHPIERSPLPIYEAMRTLFAKSVLTPKESEFLLIQAERLVCYAKAKLATITRLRSPYFIVRKLASLFVAFDYLVSTIEVLGDQMDVGSWWEPFAQSFVTDFAFPASSMRTQKARERIRLANRLSAALSIYKKGIRPPLEEIVDLKRILFRKVREYTQFRHPLWLLWIHDDTYPAWLGNDAKDRTNNGGGG</sequence>
<reference evidence="2" key="2">
    <citation type="submission" date="2013-10" db="EMBL/GenBank/DDBJ databases">
        <authorList>
            <person name="Aslett M."/>
        </authorList>
    </citation>
    <scope>NUCLEOTIDE SEQUENCE [LARGE SCALE GENOMIC DNA]</scope>
    <source>
        <strain evidence="2">Houghton</strain>
    </source>
</reference>